<dbReference type="OrthoDB" id="3557758at2759"/>
<keyword evidence="3" id="KW-1185">Reference proteome</keyword>
<name>A0A8K0TN61_9PEZI</name>
<sequence length="274" mass="29820">MKAYPTAPAPKTRLPKSKTMTVFSNLTASLSRVSFSSSDRKISTSSTASKASKSSNQSTTKTVLDGLSKHTSFTSVSDIVPAEHPFANHPGGIHTAQPSAYWSGRFTGLNDRLLSETRLSEASMQKIHDSKQTSRPNRNNPVARPGIPNSNTTAALMTIAASPSPTFTPHISVSNPISTAPKDPLEKYRPIPGQDEDEARALAIFERLRSMCVTKEALESLWRWQQEYARKQRKSSLLPPGGTMSSLNIKMSGVLARFLGHTSHGARKFKSQAP</sequence>
<protein>
    <submittedName>
        <fullName evidence="2">Uncharacterized protein</fullName>
    </submittedName>
</protein>
<reference evidence="2" key="1">
    <citation type="journal article" date="2021" name="Nat. Commun.">
        <title>Genetic determinants of endophytism in the Arabidopsis root mycobiome.</title>
        <authorList>
            <person name="Mesny F."/>
            <person name="Miyauchi S."/>
            <person name="Thiergart T."/>
            <person name="Pickel B."/>
            <person name="Atanasova L."/>
            <person name="Karlsson M."/>
            <person name="Huettel B."/>
            <person name="Barry K.W."/>
            <person name="Haridas S."/>
            <person name="Chen C."/>
            <person name="Bauer D."/>
            <person name="Andreopoulos W."/>
            <person name="Pangilinan J."/>
            <person name="LaButti K."/>
            <person name="Riley R."/>
            <person name="Lipzen A."/>
            <person name="Clum A."/>
            <person name="Drula E."/>
            <person name="Henrissat B."/>
            <person name="Kohler A."/>
            <person name="Grigoriev I.V."/>
            <person name="Martin F.M."/>
            <person name="Hacquard S."/>
        </authorList>
    </citation>
    <scope>NUCLEOTIDE SEQUENCE</scope>
    <source>
        <strain evidence="2">MPI-CAGE-AT-0016</strain>
    </source>
</reference>
<evidence type="ECO:0000256" key="1">
    <source>
        <dbReference type="SAM" id="MobiDB-lite"/>
    </source>
</evidence>
<gene>
    <name evidence="2" type="ORF">B0T11DRAFT_270145</name>
</gene>
<evidence type="ECO:0000313" key="2">
    <source>
        <dbReference type="EMBL" id="KAH7375338.1"/>
    </source>
</evidence>
<dbReference type="Proteomes" id="UP000813385">
    <property type="component" value="Unassembled WGS sequence"/>
</dbReference>
<feature type="region of interest" description="Disordered" evidence="1">
    <location>
        <begin position="32"/>
        <end position="63"/>
    </location>
</feature>
<organism evidence="2 3">
    <name type="scientific">Plectosphaerella cucumerina</name>
    <dbReference type="NCBI Taxonomy" id="40658"/>
    <lineage>
        <taxon>Eukaryota</taxon>
        <taxon>Fungi</taxon>
        <taxon>Dikarya</taxon>
        <taxon>Ascomycota</taxon>
        <taxon>Pezizomycotina</taxon>
        <taxon>Sordariomycetes</taxon>
        <taxon>Hypocreomycetidae</taxon>
        <taxon>Glomerellales</taxon>
        <taxon>Plectosphaerellaceae</taxon>
        <taxon>Plectosphaerella</taxon>
    </lineage>
</organism>
<evidence type="ECO:0000313" key="3">
    <source>
        <dbReference type="Proteomes" id="UP000813385"/>
    </source>
</evidence>
<dbReference type="AlphaFoldDB" id="A0A8K0TN61"/>
<proteinExistence type="predicted"/>
<feature type="compositionally biased region" description="Low complexity" evidence="1">
    <location>
        <begin position="32"/>
        <end position="62"/>
    </location>
</feature>
<accession>A0A8K0TN61</accession>
<feature type="region of interest" description="Disordered" evidence="1">
    <location>
        <begin position="121"/>
        <end position="150"/>
    </location>
</feature>
<dbReference type="EMBL" id="JAGPXD010000001">
    <property type="protein sequence ID" value="KAH7375338.1"/>
    <property type="molecule type" value="Genomic_DNA"/>
</dbReference>
<feature type="region of interest" description="Disordered" evidence="1">
    <location>
        <begin position="173"/>
        <end position="192"/>
    </location>
</feature>
<comment type="caution">
    <text evidence="2">The sequence shown here is derived from an EMBL/GenBank/DDBJ whole genome shotgun (WGS) entry which is preliminary data.</text>
</comment>